<accession>A0A315YG05</accession>
<dbReference type="EMBL" id="QGDI01000018">
    <property type="protein sequence ID" value="PWJ09880.1"/>
    <property type="molecule type" value="Genomic_DNA"/>
</dbReference>
<dbReference type="AlphaFoldDB" id="A0A315YG05"/>
<gene>
    <name evidence="1" type="ORF">IE37_03314</name>
</gene>
<proteinExistence type="predicted"/>
<evidence type="ECO:0000313" key="2">
    <source>
        <dbReference type="Proteomes" id="UP000245720"/>
    </source>
</evidence>
<sequence length="195" mass="22473">MSKNKRNGVQDLIGLERFTNYGVKTDKAEIVFFAVEPTNISVLSSANIEVKVHDLTTVLSMIPDLEIIAMDSAERFDGNKWYVKERLQKEENPAVRELLQADHDFLDEIQLEMSSARRFLFAVRFRREKPEQIFGIISQVQKNISEHGFTVKRMDKAEIKRMLALYFGASIIGDEIPDIEGENYIKEADTNEEKK</sequence>
<dbReference type="Proteomes" id="UP000245720">
    <property type="component" value="Unassembled WGS sequence"/>
</dbReference>
<name>A0A315YG05_RUMFL</name>
<evidence type="ECO:0000313" key="1">
    <source>
        <dbReference type="EMBL" id="PWJ09880.1"/>
    </source>
</evidence>
<protein>
    <submittedName>
        <fullName evidence="1">Uncharacterized protein</fullName>
    </submittedName>
</protein>
<organism evidence="1 2">
    <name type="scientific">Ruminococcus flavefaciens</name>
    <dbReference type="NCBI Taxonomy" id="1265"/>
    <lineage>
        <taxon>Bacteria</taxon>
        <taxon>Bacillati</taxon>
        <taxon>Bacillota</taxon>
        <taxon>Clostridia</taxon>
        <taxon>Eubacteriales</taxon>
        <taxon>Oscillospiraceae</taxon>
        <taxon>Ruminococcus</taxon>
    </lineage>
</organism>
<comment type="caution">
    <text evidence="1">The sequence shown here is derived from an EMBL/GenBank/DDBJ whole genome shotgun (WGS) entry which is preliminary data.</text>
</comment>
<dbReference type="OrthoDB" id="9787714at2"/>
<reference evidence="1 2" key="1">
    <citation type="submission" date="2018-05" db="EMBL/GenBank/DDBJ databases">
        <title>The Hungate 1000. A catalogue of reference genomes from the rumen microbiome.</title>
        <authorList>
            <person name="Kelly W."/>
        </authorList>
    </citation>
    <scope>NUCLEOTIDE SEQUENCE [LARGE SCALE GENOMIC DNA]</scope>
    <source>
        <strain evidence="1 2">SAb67</strain>
    </source>
</reference>
<dbReference type="RefSeq" id="WP_109727974.1">
    <property type="nucleotide sequence ID" value="NZ_QGDI01000018.1"/>
</dbReference>